<dbReference type="EMBL" id="JPRH01000001">
    <property type="protein sequence ID" value="KFF13972.1"/>
    <property type="molecule type" value="Genomic_DNA"/>
</dbReference>
<gene>
    <name evidence="2" type="ORF">IW15_00540</name>
</gene>
<dbReference type="InterPro" id="IPR029044">
    <property type="entry name" value="Nucleotide-diphossugar_trans"/>
</dbReference>
<dbReference type="eggNOG" id="COG1216">
    <property type="taxonomic scope" value="Bacteria"/>
</dbReference>
<dbReference type="Gene3D" id="3.90.550.10">
    <property type="entry name" value="Spore Coat Polysaccharide Biosynthesis Protein SpsA, Chain A"/>
    <property type="match status" value="1"/>
</dbReference>
<accession>A0A086ABA8</accession>
<evidence type="ECO:0000313" key="3">
    <source>
        <dbReference type="Proteomes" id="UP000028705"/>
    </source>
</evidence>
<dbReference type="SUPFAM" id="SSF53448">
    <property type="entry name" value="Nucleotide-diphospho-sugar transferases"/>
    <property type="match status" value="1"/>
</dbReference>
<name>A0A086ABA8_9FLAO</name>
<dbReference type="GO" id="GO:0016758">
    <property type="term" value="F:hexosyltransferase activity"/>
    <property type="evidence" value="ECO:0007669"/>
    <property type="project" value="UniProtKB-ARBA"/>
</dbReference>
<evidence type="ECO:0000259" key="1">
    <source>
        <dbReference type="Pfam" id="PF00535"/>
    </source>
</evidence>
<dbReference type="Pfam" id="PF00535">
    <property type="entry name" value="Glycos_transf_2"/>
    <property type="match status" value="1"/>
</dbReference>
<dbReference type="OrthoDB" id="635429at2"/>
<sequence>MKFSILIAHYNNALFFKDCFESILKQTYTDWEAIILDDASSTDEKKIIQEIISTDKRFKFFENEKNSGVGVTKSKLIELATGEVCGFLDPDDAITPTAVQKCMDIFHSKSEVVLTYSRFMTCDQHLKSISPFASARQVPNNDPYFFNYPIQIAHFVAFRKDIYEQTEKMNSTLRIGEDQDLYLKMYEKGKVQFINETNYLYRTHQGGISQNENKKRSHEYFAQVIFNTMKRRGLNMINGKKIPENYTDSQEIFSLLNYQNEIPFRIKKKIKITLQSIFG</sequence>
<proteinExistence type="predicted"/>
<organism evidence="2 3">
    <name type="scientific">Chryseobacterium soli</name>
    <dbReference type="NCBI Taxonomy" id="445961"/>
    <lineage>
        <taxon>Bacteria</taxon>
        <taxon>Pseudomonadati</taxon>
        <taxon>Bacteroidota</taxon>
        <taxon>Flavobacteriia</taxon>
        <taxon>Flavobacteriales</taxon>
        <taxon>Weeksellaceae</taxon>
        <taxon>Chryseobacterium group</taxon>
        <taxon>Chryseobacterium</taxon>
    </lineage>
</organism>
<keyword evidence="2" id="KW-0808">Transferase</keyword>
<dbReference type="InterPro" id="IPR001173">
    <property type="entry name" value="Glyco_trans_2-like"/>
</dbReference>
<dbReference type="Proteomes" id="UP000028705">
    <property type="component" value="Unassembled WGS sequence"/>
</dbReference>
<reference evidence="2 3" key="1">
    <citation type="submission" date="2014-07" db="EMBL/GenBank/DDBJ databases">
        <title>Genome of Chryseobacterium soli DSM 19298.</title>
        <authorList>
            <person name="Stropko S.J."/>
            <person name="Pipes S.E."/>
            <person name="Newman J."/>
        </authorList>
    </citation>
    <scope>NUCLEOTIDE SEQUENCE [LARGE SCALE GENOMIC DNA]</scope>
    <source>
        <strain evidence="2 3">DSM 19298</strain>
    </source>
</reference>
<dbReference type="PANTHER" id="PTHR22916">
    <property type="entry name" value="GLYCOSYLTRANSFERASE"/>
    <property type="match status" value="1"/>
</dbReference>
<evidence type="ECO:0000313" key="2">
    <source>
        <dbReference type="EMBL" id="KFF13972.1"/>
    </source>
</evidence>
<dbReference type="AlphaFoldDB" id="A0A086ABA8"/>
<keyword evidence="3" id="KW-1185">Reference proteome</keyword>
<dbReference type="STRING" id="445961.IW15_00540"/>
<protein>
    <submittedName>
        <fullName evidence="2">Glycosyl transferase family 2</fullName>
    </submittedName>
</protein>
<dbReference type="PANTHER" id="PTHR22916:SF3">
    <property type="entry name" value="UDP-GLCNAC:BETAGAL BETA-1,3-N-ACETYLGLUCOSAMINYLTRANSFERASE-LIKE PROTEIN 1"/>
    <property type="match status" value="1"/>
</dbReference>
<feature type="domain" description="Glycosyltransferase 2-like" evidence="1">
    <location>
        <begin position="4"/>
        <end position="165"/>
    </location>
</feature>
<dbReference type="RefSeq" id="WP_034708396.1">
    <property type="nucleotide sequence ID" value="NZ_JPRH01000001.1"/>
</dbReference>
<comment type="caution">
    <text evidence="2">The sequence shown here is derived from an EMBL/GenBank/DDBJ whole genome shotgun (WGS) entry which is preliminary data.</text>
</comment>